<dbReference type="GO" id="GO:0016020">
    <property type="term" value="C:membrane"/>
    <property type="evidence" value="ECO:0007669"/>
    <property type="project" value="UniProtKB-SubCell"/>
</dbReference>
<evidence type="ECO:0000256" key="3">
    <source>
        <dbReference type="ARBA" id="ARBA00022989"/>
    </source>
</evidence>
<evidence type="ECO:0000256" key="4">
    <source>
        <dbReference type="ARBA" id="ARBA00023136"/>
    </source>
</evidence>
<dbReference type="EMBL" id="GANP01015121">
    <property type="protein sequence ID" value="JAB69347.1"/>
    <property type="molecule type" value="mRNA"/>
</dbReference>
<evidence type="ECO:0000313" key="6">
    <source>
        <dbReference type="EMBL" id="JAB69347.1"/>
    </source>
</evidence>
<protein>
    <submittedName>
        <fullName evidence="6">Putative solute carrier family 35 member c2</fullName>
    </submittedName>
</protein>
<organism evidence="6">
    <name type="scientific">Ixodes ricinus</name>
    <name type="common">Common tick</name>
    <name type="synonym">Acarus ricinus</name>
    <dbReference type="NCBI Taxonomy" id="34613"/>
    <lineage>
        <taxon>Eukaryota</taxon>
        <taxon>Metazoa</taxon>
        <taxon>Ecdysozoa</taxon>
        <taxon>Arthropoda</taxon>
        <taxon>Chelicerata</taxon>
        <taxon>Arachnida</taxon>
        <taxon>Acari</taxon>
        <taxon>Parasitiformes</taxon>
        <taxon>Ixodida</taxon>
        <taxon>Ixodoidea</taxon>
        <taxon>Ixodidae</taxon>
        <taxon>Ixodinae</taxon>
        <taxon>Ixodes</taxon>
    </lineage>
</organism>
<feature type="transmembrane region" description="Helical" evidence="5">
    <location>
        <begin position="52"/>
        <end position="73"/>
    </location>
</feature>
<dbReference type="PANTHER" id="PTHR11132">
    <property type="entry name" value="SOLUTE CARRIER FAMILY 35"/>
    <property type="match status" value="1"/>
</dbReference>
<comment type="subcellular location">
    <subcellularLocation>
        <location evidence="1">Membrane</location>
        <topology evidence="1">Multi-pass membrane protein</topology>
    </subcellularLocation>
</comment>
<proteinExistence type="evidence at transcript level"/>
<sequence>MTKSTCIIFILGFSLVFGLEKRRCSLVFIVLLIALGLFMFTYQSTQFNTEGFFLVLSASFLAGLRWTLAQLVMQRKEVGLGNPIDMIFHVQPWMILGLLPLAIAFEGIPIATSEKVFRFHEVEMLVRTGQYVLAGSVLAFFMELSEYLLLTLHVESLTLSIAGRRQGGVHALPRRQLQRGRNKFHELCRPCHLSPGHRSACACQVAQQQR</sequence>
<evidence type="ECO:0000256" key="5">
    <source>
        <dbReference type="SAM" id="Phobius"/>
    </source>
</evidence>
<dbReference type="InterPro" id="IPR050186">
    <property type="entry name" value="TPT_transporter"/>
</dbReference>
<keyword evidence="3 5" id="KW-1133">Transmembrane helix</keyword>
<evidence type="ECO:0000256" key="2">
    <source>
        <dbReference type="ARBA" id="ARBA00022692"/>
    </source>
</evidence>
<evidence type="ECO:0000256" key="1">
    <source>
        <dbReference type="ARBA" id="ARBA00004141"/>
    </source>
</evidence>
<keyword evidence="4 5" id="KW-0472">Membrane</keyword>
<accession>V5H4X4</accession>
<name>V5H4X4_IXORI</name>
<reference evidence="6" key="1">
    <citation type="journal article" date="2015" name="Sci. Rep.">
        <title>Tissue- and time-dependent transcription in Ixodes ricinus salivary glands and midguts when blood feeding on the vertebrate host.</title>
        <authorList>
            <person name="Kotsyfakis M."/>
            <person name="Schwarz A."/>
            <person name="Erhart J."/>
            <person name="Ribeiro J.M."/>
        </authorList>
    </citation>
    <scope>NUCLEOTIDE SEQUENCE</scope>
    <source>
        <tissue evidence="6">Salivary gland and midgut</tissue>
    </source>
</reference>
<dbReference type="AlphaFoldDB" id="V5H4X4"/>
<feature type="transmembrane region" description="Helical" evidence="5">
    <location>
        <begin position="28"/>
        <end position="45"/>
    </location>
</feature>
<feature type="transmembrane region" description="Helical" evidence="5">
    <location>
        <begin position="131"/>
        <end position="150"/>
    </location>
</feature>
<keyword evidence="2 5" id="KW-0812">Transmembrane</keyword>
<feature type="transmembrane region" description="Helical" evidence="5">
    <location>
        <begin position="93"/>
        <end position="111"/>
    </location>
</feature>